<name>A0ACC3C5R4_PYRYE</name>
<accession>A0ACC3C5R4</accession>
<reference evidence="1" key="1">
    <citation type="submission" date="2019-11" db="EMBL/GenBank/DDBJ databases">
        <title>Nori genome reveals adaptations in red seaweeds to the harsh intertidal environment.</title>
        <authorList>
            <person name="Wang D."/>
            <person name="Mao Y."/>
        </authorList>
    </citation>
    <scope>NUCLEOTIDE SEQUENCE</scope>
    <source>
        <tissue evidence="1">Gametophyte</tissue>
    </source>
</reference>
<protein>
    <submittedName>
        <fullName evidence="1">Uncharacterized protein</fullName>
    </submittedName>
</protein>
<evidence type="ECO:0000313" key="1">
    <source>
        <dbReference type="EMBL" id="KAK1865636.1"/>
    </source>
</evidence>
<organism evidence="1 2">
    <name type="scientific">Pyropia yezoensis</name>
    <name type="common">Susabi-nori</name>
    <name type="synonym">Porphyra yezoensis</name>
    <dbReference type="NCBI Taxonomy" id="2788"/>
    <lineage>
        <taxon>Eukaryota</taxon>
        <taxon>Rhodophyta</taxon>
        <taxon>Bangiophyceae</taxon>
        <taxon>Bangiales</taxon>
        <taxon>Bangiaceae</taxon>
        <taxon>Pyropia</taxon>
    </lineage>
</organism>
<dbReference type="EMBL" id="CM020619">
    <property type="protein sequence ID" value="KAK1865636.1"/>
    <property type="molecule type" value="Genomic_DNA"/>
</dbReference>
<proteinExistence type="predicted"/>
<keyword evidence="2" id="KW-1185">Reference proteome</keyword>
<dbReference type="Proteomes" id="UP000798662">
    <property type="component" value="Chromosome 2"/>
</dbReference>
<evidence type="ECO:0000313" key="2">
    <source>
        <dbReference type="Proteomes" id="UP000798662"/>
    </source>
</evidence>
<sequence length="341" mass="35141">MAAAFVPAPSLAIAGRPRAAAVSSRRGRPAWPPRPPPPAFLHTLRASAVPPSPPSPGPDVPGSSSSPSATPTGSAGAAAGAADATGSDAAAEVSATSTPSAATGAGAAAPTAEPSLPSSALPSPNSPPPAAPRRELKGEDYSAMESAAALLLLSRAVKAVRDRGARPSGADVEAALLAIEANQRRARSVTDVRELAGEWELVFTAGAARRGRRWNPAAWPIYFPVRARQTFTLLRADAGTFDNAVYAAGTVFRFTGPFRWVGGGRNRAEFTFTTAALRVGPLPAVTFPAGGPATLDGLTAKTLPFFTFFFCRRGILAARGRGGGVALYRRIRKQDLSLKEL</sequence>
<comment type="caution">
    <text evidence="1">The sequence shown here is derived from an EMBL/GenBank/DDBJ whole genome shotgun (WGS) entry which is preliminary data.</text>
</comment>
<gene>
    <name evidence="1" type="ORF">I4F81_008165</name>
</gene>